<feature type="non-terminal residue" evidence="2">
    <location>
        <position position="1"/>
    </location>
</feature>
<dbReference type="InterPro" id="IPR013780">
    <property type="entry name" value="Glyco_hydro_b"/>
</dbReference>
<gene>
    <name evidence="2" type="ORF">D4A39_16925</name>
</gene>
<reference evidence="2 3" key="1">
    <citation type="submission" date="2018-09" db="EMBL/GenBank/DDBJ databases">
        <title>Alcanivorax profundi sp. nov., isolated from 1000 m-depth seawater of the Mariana Trench.</title>
        <authorList>
            <person name="Liu J."/>
        </authorList>
    </citation>
    <scope>NUCLEOTIDE SEQUENCE [LARGE SCALE GENOMIC DNA]</scope>
    <source>
        <strain evidence="2 3">MTEO17</strain>
    </source>
</reference>
<accession>A0A418XPS5</accession>
<sequence length="55" mass="6082">LDADKVYTVKETNLMPGKESDLECNGKQYSGDYLMKVGLNVFSQTDGTSHVLVLE</sequence>
<dbReference type="EMBL" id="QYYA01000073">
    <property type="protein sequence ID" value="RJG14470.1"/>
    <property type="molecule type" value="Genomic_DNA"/>
</dbReference>
<proteinExistence type="predicted"/>
<comment type="caution">
    <text evidence="2">The sequence shown here is derived from an EMBL/GenBank/DDBJ whole genome shotgun (WGS) entry which is preliminary data.</text>
</comment>
<organism evidence="2 3">
    <name type="scientific">Alcanivorax profundi</name>
    <dbReference type="NCBI Taxonomy" id="2338368"/>
    <lineage>
        <taxon>Bacteria</taxon>
        <taxon>Pseudomonadati</taxon>
        <taxon>Pseudomonadota</taxon>
        <taxon>Gammaproteobacteria</taxon>
        <taxon>Oceanospirillales</taxon>
        <taxon>Alcanivoracaceae</taxon>
        <taxon>Alcanivorax</taxon>
    </lineage>
</organism>
<keyword evidence="3" id="KW-1185">Reference proteome</keyword>
<name>A0A418XPS5_9GAMM</name>
<feature type="domain" description="Glycosyl hydrolase family 36 C-terminal" evidence="1">
    <location>
        <begin position="1"/>
        <end position="54"/>
    </location>
</feature>
<dbReference type="InterPro" id="IPR031705">
    <property type="entry name" value="Glyco_hydro_36_C"/>
</dbReference>
<dbReference type="Proteomes" id="UP000283734">
    <property type="component" value="Unassembled WGS sequence"/>
</dbReference>
<evidence type="ECO:0000259" key="1">
    <source>
        <dbReference type="Pfam" id="PF16874"/>
    </source>
</evidence>
<protein>
    <recommendedName>
        <fullName evidence="1">Glycosyl hydrolase family 36 C-terminal domain-containing protein</fullName>
    </recommendedName>
</protein>
<dbReference type="Gene3D" id="2.60.40.1180">
    <property type="entry name" value="Golgi alpha-mannosidase II"/>
    <property type="match status" value="1"/>
</dbReference>
<evidence type="ECO:0000313" key="3">
    <source>
        <dbReference type="Proteomes" id="UP000283734"/>
    </source>
</evidence>
<dbReference type="OrthoDB" id="9758822at2"/>
<dbReference type="Pfam" id="PF16874">
    <property type="entry name" value="Glyco_hydro_36C"/>
    <property type="match status" value="1"/>
</dbReference>
<evidence type="ECO:0000313" key="2">
    <source>
        <dbReference type="EMBL" id="RJG14470.1"/>
    </source>
</evidence>
<dbReference type="AlphaFoldDB" id="A0A418XPS5"/>